<name>F0WGS6_9STRA</name>
<proteinExistence type="predicted"/>
<reference evidence="2" key="1">
    <citation type="journal article" date="2011" name="PLoS Biol.">
        <title>Gene gain and loss during evolution of obligate parasitism in the white rust pathogen of Arabidopsis thaliana.</title>
        <authorList>
            <person name="Kemen E."/>
            <person name="Gardiner A."/>
            <person name="Schultz-Larsen T."/>
            <person name="Kemen A.C."/>
            <person name="Balmuth A.L."/>
            <person name="Robert-Seilaniantz A."/>
            <person name="Bailey K."/>
            <person name="Holub E."/>
            <person name="Studholme D.J."/>
            <person name="Maclean D."/>
            <person name="Jones J.D."/>
        </authorList>
    </citation>
    <scope>NUCLEOTIDE SEQUENCE</scope>
</reference>
<dbReference type="HOGENOM" id="CLU_033964_0_0_1"/>
<dbReference type="EMBL" id="FR824139">
    <property type="protein sequence ID" value="CCA20440.1"/>
    <property type="molecule type" value="Genomic_DNA"/>
</dbReference>
<dbReference type="GO" id="GO:0008195">
    <property type="term" value="F:phosphatidate phosphatase activity"/>
    <property type="evidence" value="ECO:0007669"/>
    <property type="project" value="InterPro"/>
</dbReference>
<accession>F0WGS6</accession>
<organism evidence="2">
    <name type="scientific">Albugo laibachii Nc14</name>
    <dbReference type="NCBI Taxonomy" id="890382"/>
    <lineage>
        <taxon>Eukaryota</taxon>
        <taxon>Sar</taxon>
        <taxon>Stramenopiles</taxon>
        <taxon>Oomycota</taxon>
        <taxon>Peronosporomycetes</taxon>
        <taxon>Albuginales</taxon>
        <taxon>Albuginaceae</taxon>
        <taxon>Albugo</taxon>
    </lineage>
</organism>
<protein>
    <submittedName>
        <fullName evidence="2">Uncharacterized protein AlNc14C94G5803</fullName>
    </submittedName>
</protein>
<dbReference type="AlphaFoldDB" id="F0WGS6"/>
<dbReference type="InterPro" id="IPR019236">
    <property type="entry name" value="APP1_cat"/>
</dbReference>
<dbReference type="Pfam" id="PF09949">
    <property type="entry name" value="APP1_cat"/>
    <property type="match status" value="1"/>
</dbReference>
<dbReference type="PANTHER" id="PTHR40861:SF1">
    <property type="entry name" value="PHOSPHATIDATE PHOSPHATASE APP1 CATALYTIC DOMAIN-CONTAINING PROTEIN"/>
    <property type="match status" value="1"/>
</dbReference>
<feature type="domain" description="Phosphatidate phosphatase APP1 catalytic" evidence="1">
    <location>
        <begin position="315"/>
        <end position="461"/>
    </location>
</feature>
<evidence type="ECO:0000259" key="1">
    <source>
        <dbReference type="Pfam" id="PF09949"/>
    </source>
</evidence>
<gene>
    <name evidence="2" type="primary">AlNc14C94G5803</name>
    <name evidence="2" type="ORF">ALNC14_065830</name>
</gene>
<dbReference type="PANTHER" id="PTHR40861">
    <property type="entry name" value="DUF2183 DOMAIN-CONTAINING PROTEIN"/>
    <property type="match status" value="1"/>
</dbReference>
<sequence length="550" mass="62598">MQVVAIYASNFRPFIRTRVKVHTQHVYGSPFSTWRIAANGLQQKWIAMKQRTVWRYRKLQDKNAVIVFSTDQQQEKEILFSLSTKTDNDTMAFDRVLQKVSATTLNGILSATSPEHSDQFCYNMTGFMLYGSTAEVRLRILNVLTEERLDEITVSNRALIVHAIQSCLISSFLTKKSKLHLRKAVIQILLGTREKDLSVLKELIHTNPDAVALMQPSNALGSVRIQNTSLLRSPYPKLAVERMKNWFQSLQNVTKASRERRKRRRYNVKVPTVSHYYGDLTDLIYNTPNVTEIVRVMQHIATEAAKVTQNGTNLIKVISDIDDTLIAGWLEQRYPINTMYPGVSQLFTKISCGLSSFDEHGPCVTFLTARPRGWLNVGRYLTVQHLNNLGLPSPTVMSGTVQGLVSNKKIAMHKFENFKRFATIFPEYKFVFFGDSGQGDALAASLMLEQYSDQVIATFIHDINPRQSKTGDGQLKKTYQECGIVFYQTYVAAALDAYNKQLISIDELKSIAVKAMDEFALLDFAKLSDEKELRRRELVDDIRLVEELIV</sequence>
<reference evidence="2" key="2">
    <citation type="submission" date="2011-02" db="EMBL/GenBank/DDBJ databases">
        <authorList>
            <person name="MacLean D."/>
        </authorList>
    </citation>
    <scope>NUCLEOTIDE SEQUENCE</scope>
</reference>
<evidence type="ECO:0000313" key="2">
    <source>
        <dbReference type="EMBL" id="CCA20440.1"/>
    </source>
</evidence>